<accession>A0ABQ3CX29</accession>
<comment type="caution">
    <text evidence="2">The sequence shown here is derived from an EMBL/GenBank/DDBJ whole genome shotgun (WGS) entry which is preliminary data.</text>
</comment>
<feature type="domain" description="MoaB/Mog" evidence="1">
    <location>
        <begin position="7"/>
        <end position="169"/>
    </location>
</feature>
<name>A0ABQ3CX29_9RHOB</name>
<dbReference type="InterPro" id="IPR036425">
    <property type="entry name" value="MoaB/Mog-like_dom_sf"/>
</dbReference>
<dbReference type="CDD" id="cd00885">
    <property type="entry name" value="cinA"/>
    <property type="match status" value="1"/>
</dbReference>
<dbReference type="InterPro" id="IPR001453">
    <property type="entry name" value="MoaB/Mog_dom"/>
</dbReference>
<sequence length="243" mass="25677">MKNPTAAMLVIGDEILSGRTRDANMHHLAGELTKIGINLTEVRVVADEPDDIVRAVNDLRARVTYVFTSGGIGPTHDDITADCIAAAFGVGIDVRADARAVLAMNYENGEADLNPARLRMARIPDGATLIDNPVSRAPGFSIENVHVMAGVPSVFTAMVAWLLPQLEHGAAVVSDSYRADLPESVIAGPLGEIADAFADLSVGSYPFFEDGKHGANLVVRGTDASLVAQAMDRIKSVFSGRIA</sequence>
<dbReference type="Proteomes" id="UP000634455">
    <property type="component" value="Unassembled WGS sequence"/>
</dbReference>
<evidence type="ECO:0000313" key="3">
    <source>
        <dbReference type="Proteomes" id="UP000634455"/>
    </source>
</evidence>
<gene>
    <name evidence="2" type="primary">cinA1</name>
    <name evidence="2" type="ORF">GCM10008927_11380</name>
</gene>
<dbReference type="EMBL" id="BMZF01000002">
    <property type="protein sequence ID" value="GHA48144.1"/>
    <property type="molecule type" value="Genomic_DNA"/>
</dbReference>
<dbReference type="SMART" id="SM00852">
    <property type="entry name" value="MoCF_biosynth"/>
    <property type="match status" value="1"/>
</dbReference>
<evidence type="ECO:0000313" key="2">
    <source>
        <dbReference type="EMBL" id="GHA48144.1"/>
    </source>
</evidence>
<keyword evidence="3" id="KW-1185">Reference proteome</keyword>
<proteinExistence type="predicted"/>
<organism evidence="2 3">
    <name type="scientific">Paramylibacter ulvae</name>
    <dbReference type="NCBI Taxonomy" id="1651968"/>
    <lineage>
        <taxon>Bacteria</taxon>
        <taxon>Pseudomonadati</taxon>
        <taxon>Pseudomonadota</taxon>
        <taxon>Alphaproteobacteria</taxon>
        <taxon>Rhodobacterales</taxon>
        <taxon>Paracoccaceae</taxon>
        <taxon>Paramylibacter</taxon>
    </lineage>
</organism>
<dbReference type="PANTHER" id="PTHR13939">
    <property type="entry name" value="NICOTINAMIDE-NUCLEOTIDE AMIDOHYDROLASE PNCC"/>
    <property type="match status" value="1"/>
</dbReference>
<dbReference type="InterPro" id="IPR056596">
    <property type="entry name" value="FLAD1_M"/>
</dbReference>
<reference evidence="3" key="1">
    <citation type="journal article" date="2019" name="Int. J. Syst. Evol. Microbiol.">
        <title>The Global Catalogue of Microorganisms (GCM) 10K type strain sequencing project: providing services to taxonomists for standard genome sequencing and annotation.</title>
        <authorList>
            <consortium name="The Broad Institute Genomics Platform"/>
            <consortium name="The Broad Institute Genome Sequencing Center for Infectious Disease"/>
            <person name="Wu L."/>
            <person name="Ma J."/>
        </authorList>
    </citation>
    <scope>NUCLEOTIDE SEQUENCE [LARGE SCALE GENOMIC DNA]</scope>
    <source>
        <strain evidence="3">KCTC 32465</strain>
    </source>
</reference>
<dbReference type="InterPro" id="IPR050101">
    <property type="entry name" value="CinA"/>
</dbReference>
<dbReference type="Pfam" id="PF00994">
    <property type="entry name" value="MoCF_biosynth"/>
    <property type="match status" value="1"/>
</dbReference>
<evidence type="ECO:0000259" key="1">
    <source>
        <dbReference type="SMART" id="SM00852"/>
    </source>
</evidence>
<dbReference type="Gene3D" id="3.40.980.10">
    <property type="entry name" value="MoaB/Mog-like domain"/>
    <property type="match status" value="1"/>
</dbReference>
<protein>
    <submittedName>
        <fullName evidence="2">Molybdenum cofactor biosynthesis protein</fullName>
    </submittedName>
</protein>
<dbReference type="Pfam" id="PF24102">
    <property type="entry name" value="FLAD1_M"/>
    <property type="match status" value="1"/>
</dbReference>
<dbReference type="SUPFAM" id="SSF53218">
    <property type="entry name" value="Molybdenum cofactor biosynthesis proteins"/>
    <property type="match status" value="1"/>
</dbReference>
<dbReference type="PANTHER" id="PTHR13939:SF0">
    <property type="entry name" value="NMN AMIDOHYDROLASE-LIKE PROTEIN YFAY"/>
    <property type="match status" value="1"/>
</dbReference>
<dbReference type="RefSeq" id="WP_189639629.1">
    <property type="nucleotide sequence ID" value="NZ_BMZF01000002.1"/>
</dbReference>